<name>A0A6A8AER0_9HYPH</name>
<dbReference type="InterPro" id="IPR029068">
    <property type="entry name" value="Glyas_Bleomycin-R_OHBP_Dase"/>
</dbReference>
<dbReference type="PROSITE" id="PS51819">
    <property type="entry name" value="VOC"/>
    <property type="match status" value="1"/>
</dbReference>
<dbReference type="Proteomes" id="UP000435138">
    <property type="component" value="Unassembled WGS sequence"/>
</dbReference>
<dbReference type="InterPro" id="IPR004360">
    <property type="entry name" value="Glyas_Fos-R_dOase_dom"/>
</dbReference>
<comment type="caution">
    <text evidence="2">The sequence shown here is derived from an EMBL/GenBank/DDBJ whole genome shotgun (WGS) entry which is preliminary data.</text>
</comment>
<dbReference type="CDD" id="cd07246">
    <property type="entry name" value="VOC_like"/>
    <property type="match status" value="1"/>
</dbReference>
<dbReference type="InterPro" id="IPR037523">
    <property type="entry name" value="VOC_core"/>
</dbReference>
<proteinExistence type="predicted"/>
<dbReference type="RefSeq" id="WP_153359928.1">
    <property type="nucleotide sequence ID" value="NZ_JAYKOO010000001.1"/>
</dbReference>
<dbReference type="Pfam" id="PF00903">
    <property type="entry name" value="Glyoxalase"/>
    <property type="match status" value="1"/>
</dbReference>
<dbReference type="Gene3D" id="3.10.180.10">
    <property type="entry name" value="2,3-Dihydroxybiphenyl 1,2-Dioxygenase, domain 1"/>
    <property type="match status" value="1"/>
</dbReference>
<gene>
    <name evidence="2" type="ORF">GAO09_27730</name>
</gene>
<feature type="domain" description="VOC" evidence="1">
    <location>
        <begin position="18"/>
        <end position="140"/>
    </location>
</feature>
<keyword evidence="3" id="KW-1185">Reference proteome</keyword>
<dbReference type="AlphaFoldDB" id="A0A6A8AER0"/>
<dbReference type="PANTHER" id="PTHR34109:SF1">
    <property type="entry name" value="VOC DOMAIN-CONTAINING PROTEIN"/>
    <property type="match status" value="1"/>
</dbReference>
<evidence type="ECO:0000313" key="2">
    <source>
        <dbReference type="EMBL" id="MQY49823.1"/>
    </source>
</evidence>
<evidence type="ECO:0000259" key="1">
    <source>
        <dbReference type="PROSITE" id="PS51819"/>
    </source>
</evidence>
<dbReference type="SUPFAM" id="SSF54593">
    <property type="entry name" value="Glyoxalase/Bleomycin resistance protein/Dihydroxybiphenyl dioxygenase"/>
    <property type="match status" value="1"/>
</dbReference>
<organism evidence="2 3">
    <name type="scientific">Endobacterium cereale</name>
    <dbReference type="NCBI Taxonomy" id="2663029"/>
    <lineage>
        <taxon>Bacteria</taxon>
        <taxon>Pseudomonadati</taxon>
        <taxon>Pseudomonadota</taxon>
        <taxon>Alphaproteobacteria</taxon>
        <taxon>Hyphomicrobiales</taxon>
        <taxon>Rhizobiaceae</taxon>
        <taxon>Endobacterium</taxon>
    </lineage>
</organism>
<evidence type="ECO:0000313" key="3">
    <source>
        <dbReference type="Proteomes" id="UP000435138"/>
    </source>
</evidence>
<sequence length="143" mass="15834">METAVEQNVSEQQPIAVKGGIVAYLQVDGAMKAVEVYGKALGAELAGTHPPDEQGRTMHVHLYINGSSLMLSDPYPDYGYPLEKPQAFTVMLPVEGIDFWWKRAVDAGFTVVTDLQVMFWGDRYGQLRDPFGILWAMNEPAGK</sequence>
<dbReference type="EMBL" id="WIXI01000051">
    <property type="protein sequence ID" value="MQY49823.1"/>
    <property type="molecule type" value="Genomic_DNA"/>
</dbReference>
<dbReference type="PANTHER" id="PTHR34109">
    <property type="entry name" value="BNAUNNG04460D PROTEIN-RELATED"/>
    <property type="match status" value="1"/>
</dbReference>
<protein>
    <submittedName>
        <fullName evidence="2">VOC family protein</fullName>
    </submittedName>
</protein>
<reference evidence="2 3" key="1">
    <citation type="submission" date="2019-11" db="EMBL/GenBank/DDBJ databases">
        <title>Genome analysis of Rhizobacterium cereale a novel genus and species isolated from maize roots in North Spain.</title>
        <authorList>
            <person name="Menendez E."/>
            <person name="Flores-Felix J.D."/>
            <person name="Ramirez-Bahena M.-H."/>
            <person name="Igual J.M."/>
            <person name="Garcia-Fraile P."/>
            <person name="Peix A."/>
            <person name="Velazquez E."/>
        </authorList>
    </citation>
    <scope>NUCLEOTIDE SEQUENCE [LARGE SCALE GENOMIC DNA]</scope>
    <source>
        <strain evidence="2 3">RZME27</strain>
    </source>
</reference>
<accession>A0A6A8AER0</accession>